<proteinExistence type="predicted"/>
<gene>
    <name evidence="1" type="ORF">ACFOET_10975</name>
</gene>
<reference evidence="2" key="1">
    <citation type="journal article" date="2019" name="Int. J. Syst. Evol. Microbiol.">
        <title>The Global Catalogue of Microorganisms (GCM) 10K type strain sequencing project: providing services to taxonomists for standard genome sequencing and annotation.</title>
        <authorList>
            <consortium name="The Broad Institute Genomics Platform"/>
            <consortium name="The Broad Institute Genome Sequencing Center for Infectious Disease"/>
            <person name="Wu L."/>
            <person name="Ma J."/>
        </authorList>
    </citation>
    <scope>NUCLEOTIDE SEQUENCE [LARGE SCALE GENOMIC DNA]</scope>
    <source>
        <strain evidence="2">KCTC 52416</strain>
    </source>
</reference>
<evidence type="ECO:0008006" key="3">
    <source>
        <dbReference type="Google" id="ProtNLM"/>
    </source>
</evidence>
<keyword evidence="2" id="KW-1185">Reference proteome</keyword>
<comment type="caution">
    <text evidence="1">The sequence shown here is derived from an EMBL/GenBank/DDBJ whole genome shotgun (WGS) entry which is preliminary data.</text>
</comment>
<dbReference type="Proteomes" id="UP001595526">
    <property type="component" value="Unassembled WGS sequence"/>
</dbReference>
<sequence>MRKPTRLGHAQPCCACAKVFVMLYPELKQIRADQQEILNHVLEKQEAETAYLDAAQTMDRVGISARTLMRCQQRGEIAVAKIKNRKKYFRDSDVERLRREYRGLA</sequence>
<evidence type="ECO:0000313" key="1">
    <source>
        <dbReference type="EMBL" id="MFC3198133.1"/>
    </source>
</evidence>
<dbReference type="EMBL" id="JBHRTA010000031">
    <property type="protein sequence ID" value="MFC3198133.1"/>
    <property type="molecule type" value="Genomic_DNA"/>
</dbReference>
<accession>A0ABV7JMU0</accession>
<protein>
    <recommendedName>
        <fullName evidence="3">Helix-turn-helix domain-containing protein</fullName>
    </recommendedName>
</protein>
<evidence type="ECO:0000313" key="2">
    <source>
        <dbReference type="Proteomes" id="UP001595526"/>
    </source>
</evidence>
<name>A0ABV7JMU0_9SPHI</name>
<organism evidence="1 2">
    <name type="scientific">Parapedobacter deserti</name>
    <dbReference type="NCBI Taxonomy" id="1912957"/>
    <lineage>
        <taxon>Bacteria</taxon>
        <taxon>Pseudomonadati</taxon>
        <taxon>Bacteroidota</taxon>
        <taxon>Sphingobacteriia</taxon>
        <taxon>Sphingobacteriales</taxon>
        <taxon>Sphingobacteriaceae</taxon>
        <taxon>Parapedobacter</taxon>
    </lineage>
</organism>
<dbReference type="RefSeq" id="WP_379022503.1">
    <property type="nucleotide sequence ID" value="NZ_JBHRTA010000031.1"/>
</dbReference>
<dbReference type="InterPro" id="IPR009061">
    <property type="entry name" value="DNA-bd_dom_put_sf"/>
</dbReference>
<dbReference type="SUPFAM" id="SSF46955">
    <property type="entry name" value="Putative DNA-binding domain"/>
    <property type="match status" value="1"/>
</dbReference>